<evidence type="ECO:0000313" key="3">
    <source>
        <dbReference type="Proteomes" id="UP000271162"/>
    </source>
</evidence>
<dbReference type="Proteomes" id="UP000271162">
    <property type="component" value="Unassembled WGS sequence"/>
</dbReference>
<dbReference type="OMA" id="IRFETHT"/>
<dbReference type="WBParaSite" id="NBR_0001421701-mRNA-1">
    <property type="protein sequence ID" value="NBR_0001421701-mRNA-1"/>
    <property type="gene ID" value="NBR_0001421701"/>
</dbReference>
<protein>
    <submittedName>
        <fullName evidence="4">ML domain-containing protein</fullName>
    </submittedName>
</protein>
<accession>A0A0N4YCF2</accession>
<dbReference type="PROSITE" id="PS51257">
    <property type="entry name" value="PROKAR_LIPOPROTEIN"/>
    <property type="match status" value="1"/>
</dbReference>
<dbReference type="PANTHER" id="PTHR35573">
    <property type="entry name" value="PROTEIN CBG22129"/>
    <property type="match status" value="1"/>
</dbReference>
<keyword evidence="3" id="KW-1185">Reference proteome</keyword>
<dbReference type="EMBL" id="UYSL01021280">
    <property type="protein sequence ID" value="VDL77807.1"/>
    <property type="molecule type" value="Genomic_DNA"/>
</dbReference>
<proteinExistence type="predicted"/>
<evidence type="ECO:0000256" key="1">
    <source>
        <dbReference type="SAM" id="SignalP"/>
    </source>
</evidence>
<organism evidence="4">
    <name type="scientific">Nippostrongylus brasiliensis</name>
    <name type="common">Rat hookworm</name>
    <dbReference type="NCBI Taxonomy" id="27835"/>
    <lineage>
        <taxon>Eukaryota</taxon>
        <taxon>Metazoa</taxon>
        <taxon>Ecdysozoa</taxon>
        <taxon>Nematoda</taxon>
        <taxon>Chromadorea</taxon>
        <taxon>Rhabditida</taxon>
        <taxon>Rhabditina</taxon>
        <taxon>Rhabditomorpha</taxon>
        <taxon>Strongyloidea</taxon>
        <taxon>Heligmosomidae</taxon>
        <taxon>Nippostrongylus</taxon>
    </lineage>
</organism>
<name>A0A0N4YCF2_NIPBR</name>
<evidence type="ECO:0000313" key="4">
    <source>
        <dbReference type="WBParaSite" id="NBR_0001421701-mRNA-1"/>
    </source>
</evidence>
<dbReference type="AlphaFoldDB" id="A0A0N4YCF2"/>
<evidence type="ECO:0000313" key="2">
    <source>
        <dbReference type="EMBL" id="VDL77807.1"/>
    </source>
</evidence>
<reference evidence="2 3" key="2">
    <citation type="submission" date="2018-11" db="EMBL/GenBank/DDBJ databases">
        <authorList>
            <consortium name="Pathogen Informatics"/>
        </authorList>
    </citation>
    <scope>NUCLEOTIDE SEQUENCE [LARGE SCALE GENOMIC DNA]</scope>
</reference>
<gene>
    <name evidence="2" type="ORF">NBR_LOCUS14218</name>
</gene>
<keyword evidence="1" id="KW-0732">Signal</keyword>
<reference evidence="4" key="1">
    <citation type="submission" date="2017-02" db="UniProtKB">
        <authorList>
            <consortium name="WormBaseParasite"/>
        </authorList>
    </citation>
    <scope>IDENTIFICATION</scope>
</reference>
<sequence>MSWRIAALVLAVVSSSLACDTIWPNGTDTHPVWYQCNSGPINFLNATPFDANGNYEYPVHLSKLLVVKSEIVNKKAEYGSPSLKQTTNIWSWSTTCSWSSVPTFGMLKNLDACTNGVPCPIKVGEQELDLDFDFSPYGAIISLLKDDSPYQLQMILHDDTSKADVGCITFQARALLT</sequence>
<feature type="signal peptide" evidence="1">
    <location>
        <begin position="1"/>
        <end position="18"/>
    </location>
</feature>
<feature type="chain" id="PRO_5043125474" evidence="1">
    <location>
        <begin position="19"/>
        <end position="177"/>
    </location>
</feature>
<dbReference type="PANTHER" id="PTHR35573:SF1">
    <property type="entry name" value="ML DOMAIN-CONTAINING PROTEIN"/>
    <property type="match status" value="1"/>
</dbReference>